<reference evidence="1 2" key="1">
    <citation type="submission" date="2019-06" db="EMBL/GenBank/DDBJ databases">
        <title>Genome sequence of Litorilinea aerophila BAA-2444.</title>
        <authorList>
            <person name="Maclea K.S."/>
            <person name="Maurais E.G."/>
            <person name="Iannazzi L.C."/>
        </authorList>
    </citation>
    <scope>NUCLEOTIDE SEQUENCE [LARGE SCALE GENOMIC DNA]</scope>
    <source>
        <strain evidence="1 2">ATCC BAA-2444</strain>
    </source>
</reference>
<dbReference type="SMR" id="A0A540VBK1"/>
<evidence type="ECO:0000313" key="1">
    <source>
        <dbReference type="EMBL" id="TQE94146.1"/>
    </source>
</evidence>
<dbReference type="OrthoDB" id="5241360at2"/>
<evidence type="ECO:0000313" key="2">
    <source>
        <dbReference type="Proteomes" id="UP000317371"/>
    </source>
</evidence>
<dbReference type="PANTHER" id="PTHR10113">
    <property type="entry name" value="PEPTIDE CHAIN RELEASE FACTOR SUBUNIT 1"/>
    <property type="match status" value="1"/>
</dbReference>
<dbReference type="InterPro" id="IPR004403">
    <property type="entry name" value="Peptide_chain-rel_eRF1/aRF1"/>
</dbReference>
<dbReference type="Gene3D" id="3.30.420.60">
    <property type="entry name" value="eRF1 domain 2"/>
    <property type="match status" value="1"/>
</dbReference>
<gene>
    <name evidence="1" type="ORF">FKZ61_18120</name>
</gene>
<evidence type="ECO:0008006" key="3">
    <source>
        <dbReference type="Google" id="ProtNLM"/>
    </source>
</evidence>
<accession>A0A540VBK1</accession>
<proteinExistence type="predicted"/>
<keyword evidence="2" id="KW-1185">Reference proteome</keyword>
<dbReference type="Proteomes" id="UP000317371">
    <property type="component" value="Unassembled WGS sequence"/>
</dbReference>
<protein>
    <recommendedName>
        <fullName evidence="3">eRF1 domain-containing protein</fullName>
    </recommendedName>
</protein>
<dbReference type="InterPro" id="IPR042226">
    <property type="entry name" value="eFR1_2_sf"/>
</dbReference>
<name>A0A540VBK1_9CHLR</name>
<dbReference type="EMBL" id="VIGC01000027">
    <property type="protein sequence ID" value="TQE94146.1"/>
    <property type="molecule type" value="Genomic_DNA"/>
</dbReference>
<dbReference type="InterPro" id="IPR041202">
    <property type="entry name" value="BaeRF_family10"/>
</dbReference>
<comment type="caution">
    <text evidence="1">The sequence shown here is derived from an EMBL/GenBank/DDBJ whole genome shotgun (WGS) entry which is preliminary data.</text>
</comment>
<dbReference type="GO" id="GO:0003747">
    <property type="term" value="F:translation release factor activity"/>
    <property type="evidence" value="ECO:0007669"/>
    <property type="project" value="InterPro"/>
</dbReference>
<organism evidence="1 2">
    <name type="scientific">Litorilinea aerophila</name>
    <dbReference type="NCBI Taxonomy" id="1204385"/>
    <lineage>
        <taxon>Bacteria</taxon>
        <taxon>Bacillati</taxon>
        <taxon>Chloroflexota</taxon>
        <taxon>Caldilineae</taxon>
        <taxon>Caldilineales</taxon>
        <taxon>Caldilineaceae</taxon>
        <taxon>Litorilinea</taxon>
    </lineage>
</organism>
<dbReference type="InParanoid" id="A0A540VBK1"/>
<dbReference type="SUPFAM" id="SSF53137">
    <property type="entry name" value="Translational machinery components"/>
    <property type="match status" value="1"/>
</dbReference>
<dbReference type="Pfam" id="PF18854">
    <property type="entry name" value="baeRF_family10"/>
    <property type="match status" value="1"/>
</dbReference>
<dbReference type="RefSeq" id="WP_141611574.1">
    <property type="nucleotide sequence ID" value="NZ_VIGC02000027.1"/>
</dbReference>
<dbReference type="AlphaFoldDB" id="A0A540VBK1"/>
<sequence length="361" mass="40743">MNVDVDIRQVVEFESHDHPVLSIYLNVDPHRRSPEKYKLALRSLLSKAEGADPADIKRMQNYLEMGYNWQGRGLVMFSCAGQDFWWARSFMVPVEDFVFVSYRPYVRQLASLIDTYERYGVIHIDQEGARLYVYNMGYLEAVEGYLGEEVKQHKAGGWSAPRYQRHESTVAHHNLQDAAEIAEEFYRRNNTRRLLLAGTEKNVARFKELLSHRLRSMVVGQFPADANATPAELSEKALELAIKAADEEARAMADRVVDQVHKGGNAVAGLAETLTAVQHGRASHIVVLSDFARPAYRFVDSGYIVLDLESEQELGSGRIQELPDAVESVLRRALWQGIGVTILDEHPGLEAIGKIAALTRY</sequence>